<protein>
    <submittedName>
        <fullName evidence="2">Uncharacterized protein</fullName>
    </submittedName>
</protein>
<evidence type="ECO:0000313" key="2">
    <source>
        <dbReference type="EMBL" id="CAL1383575.1"/>
    </source>
</evidence>
<sequence>MKRGRSQRQSPNPHVENGGSWRSKRTNGNTSKVVGSRHEKQLRMENLIEQCGATGVFSSDTKETSETKQVAGRMAVAASPAQIQRRQLILEDSDDELVALTASHMHRNEKPSPVTKL</sequence>
<proteinExistence type="predicted"/>
<organism evidence="2 3">
    <name type="scientific">Linum trigynum</name>
    <dbReference type="NCBI Taxonomy" id="586398"/>
    <lineage>
        <taxon>Eukaryota</taxon>
        <taxon>Viridiplantae</taxon>
        <taxon>Streptophyta</taxon>
        <taxon>Embryophyta</taxon>
        <taxon>Tracheophyta</taxon>
        <taxon>Spermatophyta</taxon>
        <taxon>Magnoliopsida</taxon>
        <taxon>eudicotyledons</taxon>
        <taxon>Gunneridae</taxon>
        <taxon>Pentapetalae</taxon>
        <taxon>rosids</taxon>
        <taxon>fabids</taxon>
        <taxon>Malpighiales</taxon>
        <taxon>Linaceae</taxon>
        <taxon>Linum</taxon>
    </lineage>
</organism>
<dbReference type="AlphaFoldDB" id="A0AAV2EDF1"/>
<keyword evidence="3" id="KW-1185">Reference proteome</keyword>
<dbReference type="Proteomes" id="UP001497516">
    <property type="component" value="Chromosome 4"/>
</dbReference>
<feature type="region of interest" description="Disordered" evidence="1">
    <location>
        <begin position="1"/>
        <end position="41"/>
    </location>
</feature>
<name>A0AAV2EDF1_9ROSI</name>
<gene>
    <name evidence="2" type="ORF">LTRI10_LOCUS24838</name>
</gene>
<accession>A0AAV2EDF1</accession>
<evidence type="ECO:0000256" key="1">
    <source>
        <dbReference type="SAM" id="MobiDB-lite"/>
    </source>
</evidence>
<reference evidence="2 3" key="1">
    <citation type="submission" date="2024-04" db="EMBL/GenBank/DDBJ databases">
        <authorList>
            <person name="Fracassetti M."/>
        </authorList>
    </citation>
    <scope>NUCLEOTIDE SEQUENCE [LARGE SCALE GENOMIC DNA]</scope>
</reference>
<evidence type="ECO:0000313" key="3">
    <source>
        <dbReference type="Proteomes" id="UP001497516"/>
    </source>
</evidence>
<dbReference type="EMBL" id="OZ034817">
    <property type="protein sequence ID" value="CAL1383575.1"/>
    <property type="molecule type" value="Genomic_DNA"/>
</dbReference>